<feature type="compositionally biased region" description="Low complexity" evidence="1">
    <location>
        <begin position="199"/>
        <end position="209"/>
    </location>
</feature>
<dbReference type="Proteomes" id="UP000323708">
    <property type="component" value="Unassembled WGS sequence"/>
</dbReference>
<evidence type="ECO:0000313" key="3">
    <source>
        <dbReference type="EMBL" id="KAA1194531.1"/>
    </source>
</evidence>
<proteinExistence type="predicted"/>
<feature type="transmembrane region" description="Helical" evidence="2">
    <location>
        <begin position="20"/>
        <end position="40"/>
    </location>
</feature>
<keyword evidence="2" id="KW-0472">Membrane</keyword>
<keyword evidence="2" id="KW-1133">Transmembrane helix</keyword>
<evidence type="ECO:0008006" key="5">
    <source>
        <dbReference type="Google" id="ProtNLM"/>
    </source>
</evidence>
<keyword evidence="2" id="KW-0812">Transmembrane</keyword>
<organism evidence="3 4">
    <name type="scientific">Pseudohalioglobus sediminis</name>
    <dbReference type="NCBI Taxonomy" id="2606449"/>
    <lineage>
        <taxon>Bacteria</taxon>
        <taxon>Pseudomonadati</taxon>
        <taxon>Pseudomonadota</taxon>
        <taxon>Gammaproteobacteria</taxon>
        <taxon>Cellvibrionales</taxon>
        <taxon>Halieaceae</taxon>
        <taxon>Pseudohalioglobus</taxon>
    </lineage>
</organism>
<keyword evidence="4" id="KW-1185">Reference proteome</keyword>
<evidence type="ECO:0000256" key="2">
    <source>
        <dbReference type="SAM" id="Phobius"/>
    </source>
</evidence>
<name>A0A5B0X843_9GAMM</name>
<dbReference type="RefSeq" id="WP_149610000.1">
    <property type="nucleotide sequence ID" value="NZ_VTUX01000001.1"/>
</dbReference>
<evidence type="ECO:0000313" key="4">
    <source>
        <dbReference type="Proteomes" id="UP000323708"/>
    </source>
</evidence>
<accession>A0A5B0X843</accession>
<protein>
    <recommendedName>
        <fullName evidence="5">Type II secretion system protein GspC N-terminal domain-containing protein</fullName>
    </recommendedName>
</protein>
<comment type="caution">
    <text evidence="3">The sequence shown here is derived from an EMBL/GenBank/DDBJ whole genome shotgun (WGS) entry which is preliminary data.</text>
</comment>
<dbReference type="AlphaFoldDB" id="A0A5B0X843"/>
<reference evidence="3 4" key="1">
    <citation type="submission" date="2019-09" db="EMBL/GenBank/DDBJ databases">
        <authorList>
            <person name="Chen X.-Y."/>
        </authorList>
    </citation>
    <scope>NUCLEOTIDE SEQUENCE [LARGE SCALE GENOMIC DNA]</scope>
    <source>
        <strain evidence="3 4">NY5</strain>
    </source>
</reference>
<evidence type="ECO:0000256" key="1">
    <source>
        <dbReference type="SAM" id="MobiDB-lite"/>
    </source>
</evidence>
<dbReference type="EMBL" id="VTUX01000001">
    <property type="protein sequence ID" value="KAA1194531.1"/>
    <property type="molecule type" value="Genomic_DNA"/>
</dbReference>
<feature type="region of interest" description="Disordered" evidence="1">
    <location>
        <begin position="183"/>
        <end position="242"/>
    </location>
</feature>
<sequence>MNLASRYRNLTEPLQTERRVELVLLVLVLLLVLQVLWGLYRAIVPSVPDPVRPTSEALATRDLVAMQAVPADARAGIRQRPLFWVTRRPVNAVEQPAAETTASASKDAKPQKIEGLKLAGVFGAGDSAGIIVLAKDKKHRVTVGQEIKGWTLQSVGSTEALFSSNGREAKLALKRGKIEFAEVPPEELPAAEGSKAEASDAPPAAQAEATPRKQAPPGNKRKPAPAAGGDSLSLGGGDRGAR</sequence>
<gene>
    <name evidence="3" type="ORF">F0M18_03645</name>
</gene>